<dbReference type="PANTHER" id="PTHR12558:SF13">
    <property type="entry name" value="CELL DIVISION CYCLE PROTEIN 27 HOMOLOG"/>
    <property type="match status" value="1"/>
</dbReference>
<keyword evidence="2" id="KW-0732">Signal</keyword>
<dbReference type="Pfam" id="PF13429">
    <property type="entry name" value="TPR_15"/>
    <property type="match status" value="1"/>
</dbReference>
<dbReference type="SUPFAM" id="SSF48452">
    <property type="entry name" value="TPR-like"/>
    <property type="match status" value="2"/>
</dbReference>
<dbReference type="STRING" id="1280948.HY36_06780"/>
<feature type="repeat" description="TPR" evidence="1">
    <location>
        <begin position="483"/>
        <end position="516"/>
    </location>
</feature>
<name>A0A059DYU9_9PROT</name>
<dbReference type="SMART" id="SM00028">
    <property type="entry name" value="TPR"/>
    <property type="match status" value="4"/>
</dbReference>
<comment type="caution">
    <text evidence="3">The sequence shown here is derived from an EMBL/GenBank/DDBJ whole genome shotgun (WGS) entry which is preliminary data.</text>
</comment>
<organism evidence="3 4">
    <name type="scientific">Hyphomonas atlantica</name>
    <dbReference type="NCBI Taxonomy" id="1280948"/>
    <lineage>
        <taxon>Bacteria</taxon>
        <taxon>Pseudomonadati</taxon>
        <taxon>Pseudomonadota</taxon>
        <taxon>Alphaproteobacteria</taxon>
        <taxon>Hyphomonadales</taxon>
        <taxon>Hyphomonadaceae</taxon>
        <taxon>Hyphomonas</taxon>
    </lineage>
</organism>
<dbReference type="PROSITE" id="PS51257">
    <property type="entry name" value="PROKAR_LIPOPROTEIN"/>
    <property type="match status" value="1"/>
</dbReference>
<feature type="signal peptide" evidence="2">
    <location>
        <begin position="1"/>
        <end position="20"/>
    </location>
</feature>
<dbReference type="Proteomes" id="UP000024547">
    <property type="component" value="Unassembled WGS sequence"/>
</dbReference>
<proteinExistence type="predicted"/>
<feature type="chain" id="PRO_5001575791" evidence="2">
    <location>
        <begin position="21"/>
        <end position="586"/>
    </location>
</feature>
<dbReference type="EMBL" id="AWFH01000034">
    <property type="protein sequence ID" value="KCZ59828.1"/>
    <property type="molecule type" value="Genomic_DNA"/>
</dbReference>
<keyword evidence="1" id="KW-0802">TPR repeat</keyword>
<reference evidence="3 4" key="1">
    <citation type="journal article" date="2014" name="Antonie Van Leeuwenhoek">
        <title>Hyphomonas beringensis sp. nov. and Hyphomonas chukchiensis sp. nov., isolated from surface seawater of the Bering Sea and Chukchi Sea.</title>
        <authorList>
            <person name="Li C."/>
            <person name="Lai Q."/>
            <person name="Li G."/>
            <person name="Dong C."/>
            <person name="Wang J."/>
            <person name="Liao Y."/>
            <person name="Shao Z."/>
        </authorList>
    </citation>
    <scope>NUCLEOTIDE SEQUENCE [LARGE SCALE GENOMIC DNA]</scope>
    <source>
        <strain evidence="3 4">22II1-22F38</strain>
    </source>
</reference>
<dbReference type="Pfam" id="PF13174">
    <property type="entry name" value="TPR_6"/>
    <property type="match status" value="1"/>
</dbReference>
<dbReference type="AlphaFoldDB" id="A0A059DYU9"/>
<evidence type="ECO:0000256" key="2">
    <source>
        <dbReference type="SAM" id="SignalP"/>
    </source>
</evidence>
<protein>
    <submittedName>
        <fullName evidence="3">Uncharacterized protein</fullName>
    </submittedName>
</protein>
<gene>
    <name evidence="3" type="ORF">HY36_06780</name>
</gene>
<dbReference type="PANTHER" id="PTHR12558">
    <property type="entry name" value="CELL DIVISION CYCLE 16,23,27"/>
    <property type="match status" value="1"/>
</dbReference>
<dbReference type="PROSITE" id="PS50005">
    <property type="entry name" value="TPR"/>
    <property type="match status" value="2"/>
</dbReference>
<evidence type="ECO:0000313" key="4">
    <source>
        <dbReference type="Proteomes" id="UP000024547"/>
    </source>
</evidence>
<dbReference type="OrthoDB" id="9766710at2"/>
<evidence type="ECO:0000256" key="1">
    <source>
        <dbReference type="PROSITE-ProRule" id="PRU00339"/>
    </source>
</evidence>
<dbReference type="eggNOG" id="COG0457">
    <property type="taxonomic scope" value="Bacteria"/>
</dbReference>
<sequence>MNLFRFLAASTVLAVSTACASMGGHSPFDSSLIKDARPDEAKAYSDFLIARFAAMTNDPQMAAERYSSAIDTAPEKSGIADRALFASLLSGEYQEGVRVAQRANLLGSDAALVRLTLAVDALRRGRDADAQTMLEQSRFGPFNRMIARGLSAWRVVESEGTGAAVRYLEDGLSGDPRLDSAALYMMGLIELSAGNDDQALAVFESLWETGSRLAVGVEAHAQLLAYRGQRAEALAMLSEFDREIGHNAAIARLHEAIERGDKIKVRRLKPEEGAALAIYVPAAALMSQTDDDVSAVYFVLALALDPDLHVARSLWAQSLANAERWEEAISVLVRIPDSSAFYGTSRGQIAWALHNSGRDQSALAVAQDALENSSDRGLKVQIADLYRTLGRQEAADRLLTRTISDDARQGREDWRLFFARGASRESLGKWHQAEQDLLKALALQPDDPSLLNYVGYLYVDRGENLDQAMNMIQRAAEQAPNSGHIIDSLGWAHYRLGNYDLAVEHLERAVELEPGDPVLNDHLGDAYWQAGRKLEAKFQWRRTLSLDPAAEQRDVIEAKLTAGPLEPVVKQAESDKGSMLLPLQPR</sequence>
<dbReference type="InterPro" id="IPR019734">
    <property type="entry name" value="TPR_rpt"/>
</dbReference>
<keyword evidence="4" id="KW-1185">Reference proteome</keyword>
<feature type="repeat" description="TPR" evidence="1">
    <location>
        <begin position="414"/>
        <end position="447"/>
    </location>
</feature>
<evidence type="ECO:0000313" key="3">
    <source>
        <dbReference type="EMBL" id="KCZ59828.1"/>
    </source>
</evidence>
<accession>A0A059DYU9</accession>
<dbReference type="RefSeq" id="WP_035553090.1">
    <property type="nucleotide sequence ID" value="NZ_AWFH01000034.1"/>
</dbReference>
<dbReference type="PATRIC" id="fig|1280948.3.peg.2451"/>
<dbReference type="Gene3D" id="1.25.40.10">
    <property type="entry name" value="Tetratricopeptide repeat domain"/>
    <property type="match status" value="4"/>
</dbReference>
<dbReference type="InterPro" id="IPR011990">
    <property type="entry name" value="TPR-like_helical_dom_sf"/>
</dbReference>